<proteinExistence type="predicted"/>
<gene>
    <name evidence="3" type="ORF">AMJ83_09865</name>
</gene>
<name>A0A0S8FSM0_UNCW3</name>
<dbReference type="EMBL" id="LJUJ01000026">
    <property type="protein sequence ID" value="KPK62779.1"/>
    <property type="molecule type" value="Genomic_DNA"/>
</dbReference>
<evidence type="ECO:0000313" key="4">
    <source>
        <dbReference type="Proteomes" id="UP000051373"/>
    </source>
</evidence>
<dbReference type="PATRIC" id="fig|1703779.3.peg.1424"/>
<feature type="signal peptide" evidence="1">
    <location>
        <begin position="1"/>
        <end position="19"/>
    </location>
</feature>
<reference evidence="3 4" key="1">
    <citation type="journal article" date="2015" name="Microbiome">
        <title>Genomic resolution of linkages in carbon, nitrogen, and sulfur cycling among widespread estuary sediment bacteria.</title>
        <authorList>
            <person name="Baker B.J."/>
            <person name="Lazar C.S."/>
            <person name="Teske A.P."/>
            <person name="Dick G.J."/>
        </authorList>
    </citation>
    <scope>NUCLEOTIDE SEQUENCE [LARGE SCALE GENOMIC DNA]</scope>
    <source>
        <strain evidence="3">SM23_42</strain>
    </source>
</reference>
<organism evidence="3 4">
    <name type="scientific">candidate division WOR_3 bacterium SM23_42</name>
    <dbReference type="NCBI Taxonomy" id="1703779"/>
    <lineage>
        <taxon>Bacteria</taxon>
        <taxon>Bacteria division WOR-3</taxon>
    </lineage>
</organism>
<dbReference type="STRING" id="1703779.AMJ83_09865"/>
<sequence>MGKYLIMFFCVAMIATVCTQENGGAFDYNMVRTETRTWHTSEVTQIHATTVNGDMAVAALQDTLVTAEITRSCTGADSADAEAHIANIAISESINEGQLNLEADMPDDAARDYQADFDITSPQSKYVNLTTVNGDVTVNDMIDGARVVITNGGIATANLRGGFDGVIVNGTINCDMEALELGESALLVTTNGAVNLKLPADVSANFNAATTNGEVVVTGFASVTYTIDEENHKAGTIGGGGAVIDIGVVNGDITIMAR</sequence>
<evidence type="ECO:0000259" key="2">
    <source>
        <dbReference type="Pfam" id="PF13349"/>
    </source>
</evidence>
<accession>A0A0S8FSM0</accession>
<dbReference type="AlphaFoldDB" id="A0A0S8FSM0"/>
<dbReference type="Pfam" id="PF13349">
    <property type="entry name" value="DUF4097"/>
    <property type="match status" value="1"/>
</dbReference>
<dbReference type="InterPro" id="IPR025164">
    <property type="entry name" value="Toastrack_DUF4097"/>
</dbReference>
<feature type="chain" id="PRO_5006646397" description="DUF4097 domain-containing protein" evidence="1">
    <location>
        <begin position="20"/>
        <end position="258"/>
    </location>
</feature>
<keyword evidence="1" id="KW-0732">Signal</keyword>
<comment type="caution">
    <text evidence="3">The sequence shown here is derived from an EMBL/GenBank/DDBJ whole genome shotgun (WGS) entry which is preliminary data.</text>
</comment>
<evidence type="ECO:0000256" key="1">
    <source>
        <dbReference type="SAM" id="SignalP"/>
    </source>
</evidence>
<feature type="domain" description="DUF4097" evidence="2">
    <location>
        <begin position="45"/>
        <end position="255"/>
    </location>
</feature>
<evidence type="ECO:0000313" key="3">
    <source>
        <dbReference type="EMBL" id="KPK62779.1"/>
    </source>
</evidence>
<protein>
    <recommendedName>
        <fullName evidence="2">DUF4097 domain-containing protein</fullName>
    </recommendedName>
</protein>
<dbReference type="Proteomes" id="UP000051373">
    <property type="component" value="Unassembled WGS sequence"/>
</dbReference>